<evidence type="ECO:0000313" key="3">
    <source>
        <dbReference type="Proteomes" id="UP000319783"/>
    </source>
</evidence>
<dbReference type="Pfam" id="PF00535">
    <property type="entry name" value="Glycos_transf_2"/>
    <property type="match status" value="1"/>
</dbReference>
<dbReference type="Gene3D" id="3.90.550.10">
    <property type="entry name" value="Spore Coat Polysaccharide Biosynthesis Protein SpsA, Chain A"/>
    <property type="match status" value="1"/>
</dbReference>
<dbReference type="GO" id="GO:0016758">
    <property type="term" value="F:hexosyltransferase activity"/>
    <property type="evidence" value="ECO:0007669"/>
    <property type="project" value="UniProtKB-ARBA"/>
</dbReference>
<protein>
    <submittedName>
        <fullName evidence="2">Glycosyl transferase family 2</fullName>
    </submittedName>
</protein>
<evidence type="ECO:0000259" key="1">
    <source>
        <dbReference type="Pfam" id="PF00535"/>
    </source>
</evidence>
<keyword evidence="2" id="KW-0808">Transferase</keyword>
<dbReference type="PANTHER" id="PTHR22916:SF3">
    <property type="entry name" value="UDP-GLCNAC:BETAGAL BETA-1,3-N-ACETYLGLUCOSAMINYLTRANSFERASE-LIKE PROTEIN 1"/>
    <property type="match status" value="1"/>
</dbReference>
<dbReference type="InterPro" id="IPR029044">
    <property type="entry name" value="Nucleotide-diphossugar_trans"/>
</dbReference>
<comment type="caution">
    <text evidence="2">The sequence shown here is derived from an EMBL/GenBank/DDBJ whole genome shotgun (WGS) entry which is preliminary data.</text>
</comment>
<dbReference type="SUPFAM" id="SSF53448">
    <property type="entry name" value="Nucleotide-diphospho-sugar transferases"/>
    <property type="match status" value="1"/>
</dbReference>
<gene>
    <name evidence="2" type="ORF">JETT_1724</name>
</gene>
<feature type="domain" description="Glycosyltransferase 2-like" evidence="1">
    <location>
        <begin position="5"/>
        <end position="164"/>
    </location>
</feature>
<organism evidence="2 3">
    <name type="scientific">Candidatus Jettenia ecosi</name>
    <dbReference type="NCBI Taxonomy" id="2494326"/>
    <lineage>
        <taxon>Bacteria</taxon>
        <taxon>Pseudomonadati</taxon>
        <taxon>Planctomycetota</taxon>
        <taxon>Candidatus Brocadiia</taxon>
        <taxon>Candidatus Brocadiales</taxon>
        <taxon>Candidatus Brocadiaceae</taxon>
        <taxon>Candidatus Jettenia</taxon>
    </lineage>
</organism>
<reference evidence="2 3" key="1">
    <citation type="submission" date="2019-04" db="EMBL/GenBank/DDBJ databases">
        <title>Genome of a novel bacterium Candidatus Jettenia ecosi reconstructed from metagenome of an anammox bioreactor.</title>
        <authorList>
            <person name="Mardanov A.V."/>
            <person name="Beletsky A.V."/>
            <person name="Ravin N.V."/>
            <person name="Botchkova E.A."/>
            <person name="Litti Y.V."/>
            <person name="Nozhevnikova A.N."/>
        </authorList>
    </citation>
    <scope>NUCLEOTIDE SEQUENCE [LARGE SCALE GENOMIC DNA]</scope>
    <source>
        <strain evidence="2">J2</strain>
    </source>
</reference>
<dbReference type="EMBL" id="SULG01000030">
    <property type="protein sequence ID" value="TLD42015.1"/>
    <property type="molecule type" value="Genomic_DNA"/>
</dbReference>
<dbReference type="PANTHER" id="PTHR22916">
    <property type="entry name" value="GLYCOSYLTRANSFERASE"/>
    <property type="match status" value="1"/>
</dbReference>
<dbReference type="AlphaFoldDB" id="A0A533QBC1"/>
<dbReference type="Proteomes" id="UP000319783">
    <property type="component" value="Unassembled WGS sequence"/>
</dbReference>
<sequence length="309" mass="36509">MPQVSVIIPTYNRAKFLHLAITSVLNQTFQDFEIVVIDDGSQDNTQEVVKNFHDARIHYICHKENKGEAGARNTGIINSHAKYIAFLDDDDEWLPEKLRLQVDLFQNSKPKVGCIYTGYLVVDTTKGKILRRRVPIKRGDIYHDIFVRNYIGVPSTVILKRECFQKVNLFDENIAFGTDYDMWIRIAKEFHFDYIEKPLVKYCIHKNRLSTNLEIQIKGFETIHKKYDQFYTLNNKIYCHHYIYLGLLYCCVGNFKKGREIFIKTIRLRPFGIKSYLSLVLSFFSTGNFRRVRNLIEKFLLYRKNQDTF</sequence>
<dbReference type="InterPro" id="IPR001173">
    <property type="entry name" value="Glyco_trans_2-like"/>
</dbReference>
<accession>A0A533QBC1</accession>
<dbReference type="SUPFAM" id="SSF48452">
    <property type="entry name" value="TPR-like"/>
    <property type="match status" value="1"/>
</dbReference>
<dbReference type="InterPro" id="IPR011990">
    <property type="entry name" value="TPR-like_helical_dom_sf"/>
</dbReference>
<proteinExistence type="predicted"/>
<name>A0A533QBC1_9BACT</name>
<evidence type="ECO:0000313" key="2">
    <source>
        <dbReference type="EMBL" id="TLD42015.1"/>
    </source>
</evidence>